<dbReference type="PANTHER" id="PTHR43215">
    <property type="entry name" value="RADIAL SPOKE HEAD 1 HOMOLOG"/>
    <property type="match status" value="1"/>
</dbReference>
<dbReference type="AlphaFoldDB" id="A0ABD3NLH1"/>
<dbReference type="PANTHER" id="PTHR43215:SF14">
    <property type="entry name" value="RADIAL SPOKE HEAD 1 HOMOLOG"/>
    <property type="match status" value="1"/>
</dbReference>
<dbReference type="SUPFAM" id="SSF82185">
    <property type="entry name" value="Histone H3 K4-specific methyltransferase SET7/9 N-terminal domain"/>
    <property type="match status" value="1"/>
</dbReference>
<evidence type="ECO:0000313" key="2">
    <source>
        <dbReference type="EMBL" id="KAL3776687.1"/>
    </source>
</evidence>
<evidence type="ECO:0008006" key="4">
    <source>
        <dbReference type="Google" id="ProtNLM"/>
    </source>
</evidence>
<dbReference type="SMART" id="SM00698">
    <property type="entry name" value="MORN"/>
    <property type="match status" value="3"/>
</dbReference>
<dbReference type="EMBL" id="JALLPJ020001086">
    <property type="protein sequence ID" value="KAL3776687.1"/>
    <property type="molecule type" value="Genomic_DNA"/>
</dbReference>
<dbReference type="Gene3D" id="2.20.110.10">
    <property type="entry name" value="Histone H3 K4-specific methyltransferase SET7/9 N-terminal domain"/>
    <property type="match status" value="1"/>
</dbReference>
<sequence length="131" mass="14394">MKIETHSIAWKGGTYVGQLNHENIPHGVGIHKITTGNLLVYKGSFVSGKYHGRGTLTTLKDGTVFTGEFRDNMPNGEGTLDMTTSVTRGTFVQGVPHGPGTMTHPDRHEVYEVEFVQGDLGEKEPIVKRRC</sequence>
<organism evidence="2 3">
    <name type="scientific">Cyclotella atomus</name>
    <dbReference type="NCBI Taxonomy" id="382360"/>
    <lineage>
        <taxon>Eukaryota</taxon>
        <taxon>Sar</taxon>
        <taxon>Stramenopiles</taxon>
        <taxon>Ochrophyta</taxon>
        <taxon>Bacillariophyta</taxon>
        <taxon>Coscinodiscophyceae</taxon>
        <taxon>Thalassiosirophycidae</taxon>
        <taxon>Stephanodiscales</taxon>
        <taxon>Stephanodiscaceae</taxon>
        <taxon>Cyclotella</taxon>
    </lineage>
</organism>
<protein>
    <recommendedName>
        <fullName evidence="4">MORN repeat-containing protein</fullName>
    </recommendedName>
</protein>
<comment type="caution">
    <text evidence="2">The sequence shown here is derived from an EMBL/GenBank/DDBJ whole genome shotgun (WGS) entry which is preliminary data.</text>
</comment>
<dbReference type="Proteomes" id="UP001530400">
    <property type="component" value="Unassembled WGS sequence"/>
</dbReference>
<dbReference type="Pfam" id="PF02493">
    <property type="entry name" value="MORN"/>
    <property type="match status" value="3"/>
</dbReference>
<proteinExistence type="predicted"/>
<name>A0ABD3NLH1_9STRA</name>
<evidence type="ECO:0000313" key="3">
    <source>
        <dbReference type="Proteomes" id="UP001530400"/>
    </source>
</evidence>
<accession>A0ABD3NLH1</accession>
<gene>
    <name evidence="2" type="ORF">ACHAWO_003100</name>
</gene>
<keyword evidence="1" id="KW-0677">Repeat</keyword>
<keyword evidence="3" id="KW-1185">Reference proteome</keyword>
<dbReference type="InterPro" id="IPR003409">
    <property type="entry name" value="MORN"/>
</dbReference>
<reference evidence="2 3" key="1">
    <citation type="submission" date="2024-10" db="EMBL/GenBank/DDBJ databases">
        <title>Updated reference genomes for cyclostephanoid diatoms.</title>
        <authorList>
            <person name="Roberts W.R."/>
            <person name="Alverson A.J."/>
        </authorList>
    </citation>
    <scope>NUCLEOTIDE SEQUENCE [LARGE SCALE GENOMIC DNA]</scope>
    <source>
        <strain evidence="2 3">AJA010-31</strain>
    </source>
</reference>
<evidence type="ECO:0000256" key="1">
    <source>
        <dbReference type="ARBA" id="ARBA00022737"/>
    </source>
</evidence>